<dbReference type="AlphaFoldDB" id="A0A217EGF4"/>
<dbReference type="GO" id="GO:0009279">
    <property type="term" value="C:cell outer membrane"/>
    <property type="evidence" value="ECO:0007669"/>
    <property type="project" value="InterPro"/>
</dbReference>
<organism evidence="2 3">
    <name type="scientific">Acinetobacter apis</name>
    <dbReference type="NCBI Taxonomy" id="1229165"/>
    <lineage>
        <taxon>Bacteria</taxon>
        <taxon>Pseudomonadati</taxon>
        <taxon>Pseudomonadota</taxon>
        <taxon>Gammaproteobacteria</taxon>
        <taxon>Moraxellales</taxon>
        <taxon>Moraxellaceae</taxon>
        <taxon>Acinetobacter</taxon>
    </lineage>
</organism>
<dbReference type="EMBL" id="FZLN01000002">
    <property type="protein sequence ID" value="SNQ29581.1"/>
    <property type="molecule type" value="Genomic_DNA"/>
</dbReference>
<dbReference type="SUPFAM" id="SSF111364">
    <property type="entry name" value="Tsx-like channel"/>
    <property type="match status" value="1"/>
</dbReference>
<reference evidence="3" key="1">
    <citation type="submission" date="2017-06" db="EMBL/GenBank/DDBJ databases">
        <authorList>
            <person name="Varghese N."/>
            <person name="Submissions S."/>
        </authorList>
    </citation>
    <scope>NUCLEOTIDE SEQUENCE [LARGE SCALE GENOMIC DNA]</scope>
    <source>
        <strain evidence="3">ANC 5114</strain>
    </source>
</reference>
<dbReference type="InterPro" id="IPR036777">
    <property type="entry name" value="Channel_Tsx-like_sf"/>
</dbReference>
<feature type="signal peptide" evidence="1">
    <location>
        <begin position="1"/>
        <end position="30"/>
    </location>
</feature>
<evidence type="ECO:0000313" key="2">
    <source>
        <dbReference type="EMBL" id="SNQ29581.1"/>
    </source>
</evidence>
<keyword evidence="3" id="KW-1185">Reference proteome</keyword>
<feature type="chain" id="PRO_5012081113" evidence="1">
    <location>
        <begin position="31"/>
        <end position="293"/>
    </location>
</feature>
<dbReference type="OrthoDB" id="104801at2"/>
<evidence type="ECO:0000313" key="3">
    <source>
        <dbReference type="Proteomes" id="UP000243463"/>
    </source>
</evidence>
<evidence type="ECO:0000256" key="1">
    <source>
        <dbReference type="SAM" id="SignalP"/>
    </source>
</evidence>
<keyword evidence="1" id="KW-0732">Signal</keyword>
<name>A0A217EGF4_9GAMM</name>
<dbReference type="Gene3D" id="2.40.230.20">
    <property type="entry name" value="Nucleoside-specific channel-forming protein, Tsx-like"/>
    <property type="match status" value="1"/>
</dbReference>
<sequence length="293" mass="32948">MLFTLLSTYRKSAIATSLFSTLLFSQSASALLWSDNAIGWRYSNDFAEPYKNNSDGSRTDITKHIFSFTHSSGYAYGTNFLNVDFLQSSEEKYGGFGSDQNETGTQEAYVVYRNNLDIGKVFKKDLSSKGIRGYSLTAGFDWNTKNDSYSSKKQMFVVGPTINFDVPGFLSFSTLAFFESNKPKGIDSRYSYDPTVAFQLTWGMPIAKTPLSFEGYALWIDSKGKNEFGGKTAPEINIDAMVMYDLSSLWGKNDKTLRVGFEYQYWHNKFGNPSRGNAGATAHTPMVRVDYHF</sequence>
<proteinExistence type="predicted"/>
<accession>A0A217EGF4</accession>
<gene>
    <name evidence="2" type="ORF">SAMN05444584_1540</name>
</gene>
<dbReference type="RefSeq" id="WP_088823626.1">
    <property type="nucleotide sequence ID" value="NZ_FZLN01000002.1"/>
</dbReference>
<dbReference type="Proteomes" id="UP000243463">
    <property type="component" value="Unassembled WGS sequence"/>
</dbReference>
<protein>
    <submittedName>
        <fullName evidence="2">Nucleoside-specific outer membrane channel protein Tsx</fullName>
    </submittedName>
</protein>